<dbReference type="KEGG" id="nct:NMSP_1201"/>
<evidence type="ECO:0008006" key="3">
    <source>
        <dbReference type="Google" id="ProtNLM"/>
    </source>
</evidence>
<protein>
    <recommendedName>
        <fullName evidence="3">Roadblock/LAMTOR2 domain-containing protein</fullName>
    </recommendedName>
</protein>
<reference evidence="1 2" key="1">
    <citation type="journal article" date="2017" name="Environ. Microbiol.">
        <title>Genome and epigenome of a novel marine Thaumarchaeota strain suggest viral infection, phosphorothioation DNA modification and multiple restriction systems.</title>
        <authorList>
            <person name="Ahlgren N.A."/>
            <person name="Chen Y."/>
            <person name="Needham D.M."/>
            <person name="Parada A.E."/>
            <person name="Sachdeva R."/>
            <person name="Trinh V."/>
            <person name="Chen T."/>
            <person name="Fuhrman J.A."/>
        </authorList>
    </citation>
    <scope>NUCLEOTIDE SEQUENCE [LARGE SCALE GENOMIC DNA]</scope>
    <source>
        <strain evidence="1 2">SPOT01</strain>
    </source>
</reference>
<sequence>MAEEIIAEPNFEKLCSKIIDSDNQIRFAAFVNDKSKILHSAQRDNLDSLLADHEVGMSIHYTLERWRKAQNFTFRLGKERLTFTEYDHVTLVTIPFKGKLLLVSTEPRISYDPIIEKVNSILTNWENP</sequence>
<evidence type="ECO:0000313" key="2">
    <source>
        <dbReference type="Proteomes" id="UP000249949"/>
    </source>
</evidence>
<name>A0A2Z2HN07_9ARCH</name>
<gene>
    <name evidence="1" type="ORF">NMSP_1201</name>
</gene>
<dbReference type="InterPro" id="IPR046600">
    <property type="entry name" value="DUF6659"/>
</dbReference>
<proteinExistence type="predicted"/>
<dbReference type="Pfam" id="PF20364">
    <property type="entry name" value="DUF6659"/>
    <property type="match status" value="1"/>
</dbReference>
<dbReference type="EMBL" id="CP021324">
    <property type="protein sequence ID" value="ARS64817.1"/>
    <property type="molecule type" value="Genomic_DNA"/>
</dbReference>
<dbReference type="Proteomes" id="UP000249949">
    <property type="component" value="Chromosome"/>
</dbReference>
<organism evidence="1 2">
    <name type="scientific">Candidatus Nitrosomarinus catalinensis</name>
    <dbReference type="NCBI Taxonomy" id="1898749"/>
    <lineage>
        <taxon>Archaea</taxon>
        <taxon>Nitrososphaerota</taxon>
        <taxon>Nitrososphaeria</taxon>
        <taxon>Nitrosopumilales</taxon>
        <taxon>Nitrosopumilaceae</taxon>
        <taxon>Candidatus Nitrosomarinus</taxon>
    </lineage>
</organism>
<evidence type="ECO:0000313" key="1">
    <source>
        <dbReference type="EMBL" id="ARS64817.1"/>
    </source>
</evidence>
<keyword evidence="2" id="KW-1185">Reference proteome</keyword>
<accession>A0A2Z2HN07</accession>
<dbReference type="AlphaFoldDB" id="A0A2Z2HN07"/>